<reference evidence="3" key="1">
    <citation type="submission" date="2022-10" db="EMBL/GenBank/DDBJ databases">
        <title>Streptomyces beihaiensis sp. nov., a chitin degrading actinobacterium, isolated from shrimp pond soil.</title>
        <authorList>
            <person name="Xie J."/>
            <person name="Shen N."/>
        </authorList>
    </citation>
    <scope>NUCLEOTIDE SEQUENCE</scope>
    <source>
        <strain evidence="3">GXMU-J5</strain>
    </source>
</reference>
<keyword evidence="2" id="KW-0732">Signal</keyword>
<evidence type="ECO:0000256" key="1">
    <source>
        <dbReference type="SAM" id="MobiDB-lite"/>
    </source>
</evidence>
<sequence length="167" mass="17116">MGHRRIAARPFAVLAAVGSLLATAGACHDTRAPATPPTLPTASASASVVSTTPEPPTGSAARRCGSGTMTVTHTPAGPLERRACAHTGTRIRIDLEPSTDHDWTPIASSDPAVASVVADRAASGGTRTAEIRADSPGTAELISADTYTPDPHGPPSRRWRLTLTVVP</sequence>
<feature type="signal peptide" evidence="2">
    <location>
        <begin position="1"/>
        <end position="24"/>
    </location>
</feature>
<evidence type="ECO:0000256" key="2">
    <source>
        <dbReference type="SAM" id="SignalP"/>
    </source>
</evidence>
<gene>
    <name evidence="3" type="ORF">OFY01_12410</name>
</gene>
<feature type="region of interest" description="Disordered" evidence="1">
    <location>
        <begin position="32"/>
        <end position="75"/>
    </location>
</feature>
<feature type="compositionally biased region" description="Low complexity" evidence="1">
    <location>
        <begin position="40"/>
        <end position="52"/>
    </location>
</feature>
<dbReference type="Proteomes" id="UP001163064">
    <property type="component" value="Unassembled WGS sequence"/>
</dbReference>
<organism evidence="3 4">
    <name type="scientific">Streptomyces beihaiensis</name>
    <dbReference type="NCBI Taxonomy" id="2984495"/>
    <lineage>
        <taxon>Bacteria</taxon>
        <taxon>Bacillati</taxon>
        <taxon>Actinomycetota</taxon>
        <taxon>Actinomycetes</taxon>
        <taxon>Kitasatosporales</taxon>
        <taxon>Streptomycetaceae</taxon>
        <taxon>Streptomyces</taxon>
    </lineage>
</organism>
<accession>A0ABT3TWW5</accession>
<proteinExistence type="predicted"/>
<comment type="caution">
    <text evidence="3">The sequence shown here is derived from an EMBL/GenBank/DDBJ whole genome shotgun (WGS) entry which is preliminary data.</text>
</comment>
<dbReference type="PROSITE" id="PS51257">
    <property type="entry name" value="PROKAR_LIPOPROTEIN"/>
    <property type="match status" value="1"/>
</dbReference>
<protein>
    <recommendedName>
        <fullName evidence="5">Lipoprotein</fullName>
    </recommendedName>
</protein>
<evidence type="ECO:0008006" key="5">
    <source>
        <dbReference type="Google" id="ProtNLM"/>
    </source>
</evidence>
<dbReference type="RefSeq" id="WP_266599212.1">
    <property type="nucleotide sequence ID" value="NZ_JAPHNL010000112.1"/>
</dbReference>
<dbReference type="EMBL" id="JAPHNL010000112">
    <property type="protein sequence ID" value="MCX3060550.1"/>
    <property type="molecule type" value="Genomic_DNA"/>
</dbReference>
<feature type="chain" id="PRO_5047255143" description="Lipoprotein" evidence="2">
    <location>
        <begin position="25"/>
        <end position="167"/>
    </location>
</feature>
<evidence type="ECO:0000313" key="3">
    <source>
        <dbReference type="EMBL" id="MCX3060550.1"/>
    </source>
</evidence>
<name>A0ABT3TWW5_9ACTN</name>
<keyword evidence="4" id="KW-1185">Reference proteome</keyword>
<evidence type="ECO:0000313" key="4">
    <source>
        <dbReference type="Proteomes" id="UP001163064"/>
    </source>
</evidence>